<evidence type="ECO:0000256" key="2">
    <source>
        <dbReference type="SAM" id="Phobius"/>
    </source>
</evidence>
<gene>
    <name evidence="3" type="ORF">CKALI_02210</name>
</gene>
<protein>
    <submittedName>
        <fullName evidence="3">Uncharacterized protein</fullName>
    </submittedName>
</protein>
<feature type="transmembrane region" description="Helical" evidence="2">
    <location>
        <begin position="21"/>
        <end position="42"/>
    </location>
</feature>
<organism evidence="3 4">
    <name type="scientific">Corynebacterium kalinowskii</name>
    <dbReference type="NCBI Taxonomy" id="2675216"/>
    <lineage>
        <taxon>Bacteria</taxon>
        <taxon>Bacillati</taxon>
        <taxon>Actinomycetota</taxon>
        <taxon>Actinomycetes</taxon>
        <taxon>Mycobacteriales</taxon>
        <taxon>Corynebacteriaceae</taxon>
        <taxon>Corynebacterium</taxon>
    </lineage>
</organism>
<name>A0A6B8VE50_9CORY</name>
<feature type="transmembrane region" description="Helical" evidence="2">
    <location>
        <begin position="48"/>
        <end position="66"/>
    </location>
</feature>
<dbReference type="KEGG" id="ckw:CKALI_02210"/>
<keyword evidence="2" id="KW-0472">Membrane</keyword>
<dbReference type="EMBL" id="CP046452">
    <property type="protein sequence ID" value="QGU01339.1"/>
    <property type="molecule type" value="Genomic_DNA"/>
</dbReference>
<feature type="region of interest" description="Disordered" evidence="1">
    <location>
        <begin position="1"/>
        <end position="20"/>
    </location>
</feature>
<evidence type="ECO:0000313" key="4">
    <source>
        <dbReference type="Proteomes" id="UP000427071"/>
    </source>
</evidence>
<keyword evidence="4" id="KW-1185">Reference proteome</keyword>
<dbReference type="RefSeq" id="WP_156191751.1">
    <property type="nucleotide sequence ID" value="NZ_CP046452.1"/>
</dbReference>
<sequence>MADYQLSNLPEETPAKSTSSMSMTAIVLWILVALSAVANAFFQATGHIILGVIMGLLTATCIVLLVRDYLKNRNR</sequence>
<proteinExistence type="predicted"/>
<dbReference type="Proteomes" id="UP000427071">
    <property type="component" value="Chromosome"/>
</dbReference>
<keyword evidence="2" id="KW-1133">Transmembrane helix</keyword>
<evidence type="ECO:0000256" key="1">
    <source>
        <dbReference type="SAM" id="MobiDB-lite"/>
    </source>
</evidence>
<dbReference type="AlphaFoldDB" id="A0A6B8VE50"/>
<keyword evidence="2" id="KW-0812">Transmembrane</keyword>
<reference evidence="4" key="1">
    <citation type="submission" date="2019-11" db="EMBL/GenBank/DDBJ databases">
        <title>Complete genome sequence of Corynebacterium kalinowskii 1959, a novel Corynebacterium species isolated from soil of a small paddock in Vilsendorf, Germany.</title>
        <authorList>
            <person name="Schaffert L."/>
            <person name="Ruwe M."/>
            <person name="Milse J."/>
            <person name="Hanuschka K."/>
            <person name="Ortseifen V."/>
            <person name="Droste J."/>
            <person name="Brandt D."/>
            <person name="Schlueter L."/>
            <person name="Kutter Y."/>
            <person name="Vinke S."/>
            <person name="Viehoefer P."/>
            <person name="Jacob L."/>
            <person name="Luebke N.-C."/>
            <person name="Schulte-Berndt E."/>
            <person name="Hain C."/>
            <person name="Linder M."/>
            <person name="Schmidt P."/>
            <person name="Wollenschlaeger L."/>
            <person name="Luttermann T."/>
            <person name="Thieme E."/>
            <person name="Hassa J."/>
            <person name="Haak M."/>
            <person name="Wittchen M."/>
            <person name="Mentz A."/>
            <person name="Persicke M."/>
            <person name="Busche T."/>
            <person name="Ruckert C."/>
        </authorList>
    </citation>
    <scope>NUCLEOTIDE SEQUENCE [LARGE SCALE GENOMIC DNA]</scope>
    <source>
        <strain evidence="4">1959</strain>
    </source>
</reference>
<evidence type="ECO:0000313" key="3">
    <source>
        <dbReference type="EMBL" id="QGU01339.1"/>
    </source>
</evidence>
<accession>A0A6B8VE50</accession>